<name>A0A8S9XYY0_APOLU</name>
<dbReference type="PANTHER" id="PTHR20958">
    <property type="entry name" value="GLYCINE N-ACYLTRANSFERASE-LIKE PROTEIN"/>
    <property type="match status" value="1"/>
</dbReference>
<feature type="compositionally biased region" description="Polar residues" evidence="1">
    <location>
        <begin position="446"/>
        <end position="459"/>
    </location>
</feature>
<feature type="region of interest" description="Disordered" evidence="1">
    <location>
        <begin position="70"/>
        <end position="107"/>
    </location>
</feature>
<feature type="compositionally biased region" description="Basic and acidic residues" evidence="1">
    <location>
        <begin position="81"/>
        <end position="90"/>
    </location>
</feature>
<dbReference type="PANTHER" id="PTHR20958:SF9">
    <property type="entry name" value="RE58324P"/>
    <property type="match status" value="1"/>
</dbReference>
<evidence type="ECO:0000313" key="3">
    <source>
        <dbReference type="EMBL" id="KAF6213729.1"/>
    </source>
</evidence>
<evidence type="ECO:0000256" key="1">
    <source>
        <dbReference type="SAM" id="MobiDB-lite"/>
    </source>
</evidence>
<accession>A0A8S9XYY0</accession>
<keyword evidence="4" id="KW-1185">Reference proteome</keyword>
<dbReference type="GO" id="GO:0016747">
    <property type="term" value="F:acyltransferase activity, transferring groups other than amino-acyl groups"/>
    <property type="evidence" value="ECO:0007669"/>
    <property type="project" value="InterPro"/>
</dbReference>
<dbReference type="OrthoDB" id="8179865at2759"/>
<evidence type="ECO:0000313" key="4">
    <source>
        <dbReference type="Proteomes" id="UP000466442"/>
    </source>
</evidence>
<dbReference type="EMBL" id="WIXP02000003">
    <property type="protein sequence ID" value="KAF6213729.1"/>
    <property type="molecule type" value="Genomic_DNA"/>
</dbReference>
<protein>
    <recommendedName>
        <fullName evidence="2">N-acetyltransferase domain-containing protein</fullName>
    </recommendedName>
</protein>
<organism evidence="3 4">
    <name type="scientific">Apolygus lucorum</name>
    <name type="common">Small green plant bug</name>
    <name type="synonym">Lygocoris lucorum</name>
    <dbReference type="NCBI Taxonomy" id="248454"/>
    <lineage>
        <taxon>Eukaryota</taxon>
        <taxon>Metazoa</taxon>
        <taxon>Ecdysozoa</taxon>
        <taxon>Arthropoda</taxon>
        <taxon>Hexapoda</taxon>
        <taxon>Insecta</taxon>
        <taxon>Pterygota</taxon>
        <taxon>Neoptera</taxon>
        <taxon>Paraneoptera</taxon>
        <taxon>Hemiptera</taxon>
        <taxon>Heteroptera</taxon>
        <taxon>Panheteroptera</taxon>
        <taxon>Cimicomorpha</taxon>
        <taxon>Miridae</taxon>
        <taxon>Mirini</taxon>
        <taxon>Apolygus</taxon>
    </lineage>
</organism>
<reference evidence="3" key="1">
    <citation type="journal article" date="2021" name="Mol. Ecol. Resour.">
        <title>Apolygus lucorum genome provides insights into omnivorousness and mesophyll feeding.</title>
        <authorList>
            <person name="Liu Y."/>
            <person name="Liu H."/>
            <person name="Wang H."/>
            <person name="Huang T."/>
            <person name="Liu B."/>
            <person name="Yang B."/>
            <person name="Yin L."/>
            <person name="Li B."/>
            <person name="Zhang Y."/>
            <person name="Zhang S."/>
            <person name="Jiang F."/>
            <person name="Zhang X."/>
            <person name="Ren Y."/>
            <person name="Wang B."/>
            <person name="Wang S."/>
            <person name="Lu Y."/>
            <person name="Wu K."/>
            <person name="Fan W."/>
            <person name="Wang G."/>
        </authorList>
    </citation>
    <scope>NUCLEOTIDE SEQUENCE</scope>
    <source>
        <strain evidence="3">12Hb</strain>
    </source>
</reference>
<dbReference type="InterPro" id="IPR016181">
    <property type="entry name" value="Acyl_CoA_acyltransferase"/>
</dbReference>
<gene>
    <name evidence="3" type="ORF">GE061_011451</name>
</gene>
<feature type="region of interest" description="Disordered" evidence="1">
    <location>
        <begin position="415"/>
        <end position="468"/>
    </location>
</feature>
<dbReference type="Pfam" id="PF08445">
    <property type="entry name" value="FR47"/>
    <property type="match status" value="1"/>
</dbReference>
<comment type="caution">
    <text evidence="3">The sequence shown here is derived from an EMBL/GenBank/DDBJ whole genome shotgun (WGS) entry which is preliminary data.</text>
</comment>
<dbReference type="Proteomes" id="UP000466442">
    <property type="component" value="Unassembled WGS sequence"/>
</dbReference>
<dbReference type="InterPro" id="IPR000182">
    <property type="entry name" value="GNAT_dom"/>
</dbReference>
<proteinExistence type="predicted"/>
<dbReference type="InterPro" id="IPR053225">
    <property type="entry name" value="Acyl-CoA_N-acyltransferase"/>
</dbReference>
<dbReference type="InterPro" id="IPR013653">
    <property type="entry name" value="GCN5-like_dom"/>
</dbReference>
<sequence>MEPLEIVYSKNKTIIEEDLLRRKELTLYIYREVECLNQAPTYNILPSTRSGILFSNHHAEKLSLPSTPRFAAPGGSFARRPRQERFRRPEPPFCGSDAETASNTRDATSVRECRTSCQGKSPPFVLPSEMEVAGEGRNFRLVHEDELPGIQEFLTTFLPYSLKIHQTIRTYLRDRVWDFNFYVAKSWPEDPIILHFPGQTCTPCGYINESFTVFCPPDRLDLLELLRTEDILADWSRTFYMNFTQTDIVDAIEAWPFVTKVERTNCDIYVLTDPPPEEIQLEEMQGEDCKLEELRPEHAAIIHSLYPARELEDVEVFTRLITKLPAYGVFSKGELAAWMIQSYYGAMFSMQTRPEYRRKGFGIHLAQALTNKVRSRGYIPFVMIRPENDASLGLYHKLGYIRSYPSTRAVFHVEESEKEANSREEKETEDSIEKELKDARADIENGKTNNNETSIVTNGQGTGKVEIE</sequence>
<dbReference type="SUPFAM" id="SSF55729">
    <property type="entry name" value="Acyl-CoA N-acyltransferases (Nat)"/>
    <property type="match status" value="1"/>
</dbReference>
<feature type="compositionally biased region" description="Basic and acidic residues" evidence="1">
    <location>
        <begin position="415"/>
        <end position="445"/>
    </location>
</feature>
<dbReference type="AlphaFoldDB" id="A0A8S9XYY0"/>
<dbReference type="Gene3D" id="3.40.630.30">
    <property type="match status" value="1"/>
</dbReference>
<feature type="domain" description="N-acetyltransferase" evidence="2">
    <location>
        <begin position="289"/>
        <end position="420"/>
    </location>
</feature>
<dbReference type="PROSITE" id="PS51186">
    <property type="entry name" value="GNAT"/>
    <property type="match status" value="1"/>
</dbReference>
<evidence type="ECO:0000259" key="2">
    <source>
        <dbReference type="PROSITE" id="PS51186"/>
    </source>
</evidence>